<feature type="transmembrane region" description="Helical" evidence="1">
    <location>
        <begin position="173"/>
        <end position="189"/>
    </location>
</feature>
<evidence type="ECO:0000313" key="2">
    <source>
        <dbReference type="EMBL" id="MCP1376162.1"/>
    </source>
</evidence>
<protein>
    <submittedName>
        <fullName evidence="2">DUF2029 domain-containing protein</fullName>
    </submittedName>
</protein>
<reference evidence="2 3" key="1">
    <citation type="submission" date="2022-06" db="EMBL/GenBank/DDBJ databases">
        <title>Dyella sp. Sa strain:Sa Genome sequencing.</title>
        <authorList>
            <person name="Park S."/>
        </authorList>
    </citation>
    <scope>NUCLEOTIDE SEQUENCE [LARGE SCALE GENOMIC DNA]</scope>
    <source>
        <strain evidence="2 3">Sa</strain>
    </source>
</reference>
<feature type="transmembrane region" description="Helical" evidence="1">
    <location>
        <begin position="90"/>
        <end position="111"/>
    </location>
</feature>
<feature type="transmembrane region" description="Helical" evidence="1">
    <location>
        <begin position="149"/>
        <end position="166"/>
    </location>
</feature>
<keyword evidence="1" id="KW-0812">Transmembrane</keyword>
<organism evidence="2 3">
    <name type="scientific">Dyella lutea</name>
    <dbReference type="NCBI Taxonomy" id="2950441"/>
    <lineage>
        <taxon>Bacteria</taxon>
        <taxon>Pseudomonadati</taxon>
        <taxon>Pseudomonadota</taxon>
        <taxon>Gammaproteobacteria</taxon>
        <taxon>Lysobacterales</taxon>
        <taxon>Rhodanobacteraceae</taxon>
        <taxon>Dyella</taxon>
    </lineage>
</organism>
<dbReference type="EMBL" id="JAMZEK010000005">
    <property type="protein sequence ID" value="MCP1376162.1"/>
    <property type="molecule type" value="Genomic_DNA"/>
</dbReference>
<dbReference type="Proteomes" id="UP001204615">
    <property type="component" value="Unassembled WGS sequence"/>
</dbReference>
<feature type="transmembrane region" description="Helical" evidence="1">
    <location>
        <begin position="304"/>
        <end position="321"/>
    </location>
</feature>
<keyword evidence="1" id="KW-0472">Membrane</keyword>
<keyword evidence="1" id="KW-1133">Transmembrane helix</keyword>
<keyword evidence="3" id="KW-1185">Reference proteome</keyword>
<feature type="transmembrane region" description="Helical" evidence="1">
    <location>
        <begin position="328"/>
        <end position="346"/>
    </location>
</feature>
<accession>A0ABT1FFK0</accession>
<dbReference type="RefSeq" id="WP_253568981.1">
    <property type="nucleotide sequence ID" value="NZ_JAMZEK010000005.1"/>
</dbReference>
<feature type="transmembrane region" description="Helical" evidence="1">
    <location>
        <begin position="219"/>
        <end position="237"/>
    </location>
</feature>
<evidence type="ECO:0000313" key="3">
    <source>
        <dbReference type="Proteomes" id="UP001204615"/>
    </source>
</evidence>
<proteinExistence type="predicted"/>
<comment type="caution">
    <text evidence="2">The sequence shown here is derived from an EMBL/GenBank/DDBJ whole genome shotgun (WGS) entry which is preliminary data.</text>
</comment>
<sequence length="540" mass="59412">MTAPRRKRLDERWPWVLGGCLAAGTLLALCLGQDASWDLRNYHLYNAWAWLNGRESIDIAAAGLQSWFNPALDLPYYLLATGPLQHAPRWLAALQGLWFGLLAFLVFRIAATFARLQRRRFGTADAIAVAIGVTGTMAVSQTGLTTNELPTACLVLAGIALLLHALGNPDGPPWRTLLLAGLCTGLAAGLKPTAIVYPVAAGFAAAATLRPWRCAGRGFIALALGSGGGFLLAYGWWGWHLYQSIGNPAFPMFNQWFHSPWAPATSMTDTRFLPRSPEQWLAYPFYWLRRNQALVTEARFADPRYALAFLAVLALPALRLWSRRDPPGGPALGFLAVFWALAYLQWLGLFSILRYAIPLESLSGVMALGVLRRAWPDPDGGVSRTARRAIGACALLCLALTHYPNWGRVPFSRQPVEVSAPRLPAHSLVMLVGMPLAYLPPLLPQDSHARYVGLNWFTDATRGYRLYDAIEQAVRAHNGPRYALLSPDATTQDQGMLGQLLPGYRLDDCRPVTSNLERDRRGRPPIHPVELCRMVPAAPV</sequence>
<gene>
    <name evidence="2" type="ORF">NC595_19100</name>
</gene>
<name>A0ABT1FFK0_9GAMM</name>
<evidence type="ECO:0000256" key="1">
    <source>
        <dbReference type="SAM" id="Phobius"/>
    </source>
</evidence>